<accession>A0ABV4WIF9</accession>
<sequence>MSTLTIQSLWRRSLLIPIAILLAFSTGCRIEQERAGRLPDVDVDVEPGRLPRYDVEGPDVNVRTVERTVVVPRVEVVQETRTVQVPYIDVNLPGAERREQTLTATVRVPSGGYDIDIQNVYMVNNELWVIAQLEEENPNAPRVATTVADRVVINAPEMPVRYYIIGDRLSGNVGDKYRFINNRQAIQKQLSSGRQLYSRPAV</sequence>
<name>A0ABV4WIF9_9CYAN</name>
<dbReference type="Proteomes" id="UP001576780">
    <property type="component" value="Unassembled WGS sequence"/>
</dbReference>
<protein>
    <recommendedName>
        <fullName evidence="3">Lipoprotein</fullName>
    </recommendedName>
</protein>
<proteinExistence type="predicted"/>
<dbReference type="RefSeq" id="WP_413277274.1">
    <property type="nucleotide sequence ID" value="NZ_JBHFNT010000075.1"/>
</dbReference>
<evidence type="ECO:0000313" key="2">
    <source>
        <dbReference type="Proteomes" id="UP001576780"/>
    </source>
</evidence>
<reference evidence="1 2" key="1">
    <citation type="submission" date="2024-09" db="EMBL/GenBank/DDBJ databases">
        <title>Floridaenema gen nov. (Aerosakkonemataceae, Aerosakkonematales ord. nov., Cyanobacteria) from benthic tropical and subtropical fresh waters, with the description of four new species.</title>
        <authorList>
            <person name="Moretto J.A."/>
            <person name="Berthold D.E."/>
            <person name="Lefler F.W."/>
            <person name="Huang I.-S."/>
            <person name="Laughinghouse H. IV."/>
        </authorList>
    </citation>
    <scope>NUCLEOTIDE SEQUENCE [LARGE SCALE GENOMIC DNA]</scope>
    <source>
        <strain evidence="1 2">BLCC-F167</strain>
    </source>
</reference>
<gene>
    <name evidence="1" type="ORF">ACE1CA_09945</name>
</gene>
<comment type="caution">
    <text evidence="1">The sequence shown here is derived from an EMBL/GenBank/DDBJ whole genome shotgun (WGS) entry which is preliminary data.</text>
</comment>
<dbReference type="EMBL" id="JBHFNT010000075">
    <property type="protein sequence ID" value="MFB2834844.1"/>
    <property type="molecule type" value="Genomic_DNA"/>
</dbReference>
<evidence type="ECO:0000313" key="1">
    <source>
        <dbReference type="EMBL" id="MFB2834844.1"/>
    </source>
</evidence>
<organism evidence="1 2">
    <name type="scientific">Floridaenema evergladense BLCC-F167</name>
    <dbReference type="NCBI Taxonomy" id="3153639"/>
    <lineage>
        <taxon>Bacteria</taxon>
        <taxon>Bacillati</taxon>
        <taxon>Cyanobacteriota</taxon>
        <taxon>Cyanophyceae</taxon>
        <taxon>Oscillatoriophycideae</taxon>
        <taxon>Aerosakkonematales</taxon>
        <taxon>Aerosakkonemataceae</taxon>
        <taxon>Floridanema</taxon>
        <taxon>Floridanema evergladense</taxon>
    </lineage>
</organism>
<keyword evidence="2" id="KW-1185">Reference proteome</keyword>
<evidence type="ECO:0008006" key="3">
    <source>
        <dbReference type="Google" id="ProtNLM"/>
    </source>
</evidence>